<keyword evidence="2" id="KW-1133">Transmembrane helix</keyword>
<dbReference type="Proteomes" id="UP000031449">
    <property type="component" value="Chromosome"/>
</dbReference>
<dbReference type="InterPro" id="IPR050553">
    <property type="entry name" value="Thioredoxin_ResA/DsbE_sf"/>
</dbReference>
<evidence type="ECO:0000313" key="4">
    <source>
        <dbReference type="EMBL" id="AJD92980.1"/>
    </source>
</evidence>
<dbReference type="AlphaFoldDB" id="A0A0B5ARS6"/>
<gene>
    <name evidence="4" type="ORF">JMA_36630</name>
</gene>
<sequence>MIPRLLAFGLVGVLVAFLIVNVINDQKERQELQALQEEYAVAPADNESAAPVESSGAVKEGNPVPAVEVTTLDGEVVNLRDYQGKKVILNFWATWCPPCIAEMPHMQEYYENEAGDQNVEILAVNLTSKDNGMDKIESFVDDYGLSFPVLLDETGAIGDEFQAFTIPTTYLIDEEGVIQRKLMGPMDRDMMVDMMEDL</sequence>
<accession>A0A0B5ARS6</accession>
<evidence type="ECO:0000313" key="5">
    <source>
        <dbReference type="Proteomes" id="UP000031449"/>
    </source>
</evidence>
<dbReference type="EC" id="1.11.1.15" evidence="4"/>
<feature type="domain" description="Thioredoxin" evidence="3">
    <location>
        <begin position="58"/>
        <end position="198"/>
    </location>
</feature>
<dbReference type="PROSITE" id="PS51352">
    <property type="entry name" value="THIOREDOXIN_2"/>
    <property type="match status" value="1"/>
</dbReference>
<dbReference type="STRING" id="1508404.JMA_36630"/>
<dbReference type="BioCyc" id="JESP1508404:G14D9-12944-MONOMER"/>
<dbReference type="CDD" id="cd02966">
    <property type="entry name" value="TlpA_like_family"/>
    <property type="match status" value="1"/>
</dbReference>
<keyword evidence="4" id="KW-0560">Oxidoreductase</keyword>
<dbReference type="KEGG" id="jeo:JMA_36630"/>
<feature type="transmembrane region" description="Helical" evidence="2">
    <location>
        <begin position="6"/>
        <end position="23"/>
    </location>
</feature>
<dbReference type="Pfam" id="PF00578">
    <property type="entry name" value="AhpC-TSA"/>
    <property type="match status" value="1"/>
</dbReference>
<dbReference type="InterPro" id="IPR036249">
    <property type="entry name" value="Thioredoxin-like_sf"/>
</dbReference>
<dbReference type="Gene3D" id="3.40.30.10">
    <property type="entry name" value="Glutaredoxin"/>
    <property type="match status" value="1"/>
</dbReference>
<organism evidence="4 5">
    <name type="scientific">Jeotgalibacillus malaysiensis</name>
    <dbReference type="NCBI Taxonomy" id="1508404"/>
    <lineage>
        <taxon>Bacteria</taxon>
        <taxon>Bacillati</taxon>
        <taxon>Bacillota</taxon>
        <taxon>Bacilli</taxon>
        <taxon>Bacillales</taxon>
        <taxon>Caryophanaceae</taxon>
        <taxon>Jeotgalibacillus</taxon>
    </lineage>
</organism>
<proteinExistence type="predicted"/>
<keyword evidence="4" id="KW-0575">Peroxidase</keyword>
<evidence type="ECO:0000256" key="1">
    <source>
        <dbReference type="ARBA" id="ARBA00023157"/>
    </source>
</evidence>
<evidence type="ECO:0000256" key="2">
    <source>
        <dbReference type="SAM" id="Phobius"/>
    </source>
</evidence>
<dbReference type="SUPFAM" id="SSF52833">
    <property type="entry name" value="Thioredoxin-like"/>
    <property type="match status" value="1"/>
</dbReference>
<reference evidence="4 5" key="1">
    <citation type="submission" date="2014-08" db="EMBL/GenBank/DDBJ databases">
        <title>Complete genome of a marine bacteria Jeotgalibacillus malaysiensis.</title>
        <authorList>
            <person name="Yaakop A.S."/>
            <person name="Chan K.-G."/>
            <person name="Goh K.M."/>
        </authorList>
    </citation>
    <scope>NUCLEOTIDE SEQUENCE [LARGE SCALE GENOMIC DNA]</scope>
    <source>
        <strain evidence="4 5">D5</strain>
    </source>
</reference>
<dbReference type="InterPro" id="IPR013766">
    <property type="entry name" value="Thioredoxin_domain"/>
</dbReference>
<evidence type="ECO:0000259" key="3">
    <source>
        <dbReference type="PROSITE" id="PS51352"/>
    </source>
</evidence>
<dbReference type="EMBL" id="CP009416">
    <property type="protein sequence ID" value="AJD92980.1"/>
    <property type="molecule type" value="Genomic_DNA"/>
</dbReference>
<dbReference type="HOGENOM" id="CLU_042529_11_4_9"/>
<name>A0A0B5ARS6_9BACL</name>
<dbReference type="OrthoDB" id="25753at2"/>
<keyword evidence="2" id="KW-0812">Transmembrane</keyword>
<keyword evidence="2" id="KW-0472">Membrane</keyword>
<dbReference type="PANTHER" id="PTHR42852:SF17">
    <property type="entry name" value="THIOREDOXIN-LIKE PROTEIN HI_1115"/>
    <property type="match status" value="1"/>
</dbReference>
<keyword evidence="5" id="KW-1185">Reference proteome</keyword>
<keyword evidence="1" id="KW-1015">Disulfide bond</keyword>
<dbReference type="InterPro" id="IPR000866">
    <property type="entry name" value="AhpC/TSA"/>
</dbReference>
<dbReference type="PANTHER" id="PTHR42852">
    <property type="entry name" value="THIOL:DISULFIDE INTERCHANGE PROTEIN DSBE"/>
    <property type="match status" value="1"/>
</dbReference>
<dbReference type="GO" id="GO:0004601">
    <property type="term" value="F:peroxidase activity"/>
    <property type="evidence" value="ECO:0007669"/>
    <property type="project" value="UniProtKB-KW"/>
</dbReference>
<protein>
    <submittedName>
        <fullName evidence="4">Peroxiredoxin</fullName>
        <ecNumber evidence="4">1.11.1.15</ecNumber>
    </submittedName>
</protein>